<comment type="caution">
    <text evidence="1">The sequence shown here is derived from an EMBL/GenBank/DDBJ whole genome shotgun (WGS) entry which is preliminary data.</text>
</comment>
<dbReference type="Proteomes" id="UP000069443">
    <property type="component" value="Unassembled WGS sequence"/>
</dbReference>
<dbReference type="SUPFAM" id="SSF53448">
    <property type="entry name" value="Nucleotide-diphospho-sugar transferases"/>
    <property type="match status" value="1"/>
</dbReference>
<organism evidence="1 2">
    <name type="scientific">Mycolicibacterium canariasense</name>
    <name type="common">Mycobacterium canariasense</name>
    <dbReference type="NCBI Taxonomy" id="228230"/>
    <lineage>
        <taxon>Bacteria</taxon>
        <taxon>Bacillati</taxon>
        <taxon>Actinomycetota</taxon>
        <taxon>Actinomycetes</taxon>
        <taxon>Mycobacteriales</taxon>
        <taxon>Mycobacteriaceae</taxon>
        <taxon>Mycolicibacterium</taxon>
    </lineage>
</organism>
<dbReference type="STRING" id="228230.RMCC_3134"/>
<protein>
    <recommendedName>
        <fullName evidence="3">Glycosyltransferase</fullName>
    </recommendedName>
</protein>
<reference evidence="2" key="2">
    <citation type="submission" date="2016-02" db="EMBL/GenBank/DDBJ databases">
        <title>Draft genome sequence of five rapidly growing Mycobacterium species.</title>
        <authorList>
            <person name="Katahira K."/>
            <person name="Gotou Y."/>
            <person name="Iida K."/>
            <person name="Ogura Y."/>
            <person name="Hayashi T."/>
        </authorList>
    </citation>
    <scope>NUCLEOTIDE SEQUENCE [LARGE SCALE GENOMIC DNA]</scope>
    <source>
        <strain evidence="2">JCM15298</strain>
    </source>
</reference>
<evidence type="ECO:0000313" key="1">
    <source>
        <dbReference type="EMBL" id="GAS96168.1"/>
    </source>
</evidence>
<dbReference type="InterPro" id="IPR029044">
    <property type="entry name" value="Nucleotide-diphossugar_trans"/>
</dbReference>
<name>A0A124E2A1_MYCCR</name>
<keyword evidence="2" id="KW-1185">Reference proteome</keyword>
<dbReference type="EMBL" id="BCSY01000046">
    <property type="protein sequence ID" value="GAS96168.1"/>
    <property type="molecule type" value="Genomic_DNA"/>
</dbReference>
<reference evidence="2" key="1">
    <citation type="journal article" date="2016" name="Genome Announc.">
        <title>Draft Genome Sequences of Five Rapidly Growing Mycobacterium Species, M. thermoresistibile, M. fortuitum subsp. acetamidolyticum, M. canariasense, M. brisbanense, and M. novocastrense.</title>
        <authorList>
            <person name="Katahira K."/>
            <person name="Ogura Y."/>
            <person name="Gotoh Y."/>
            <person name="Hayashi T."/>
        </authorList>
    </citation>
    <scope>NUCLEOTIDE SEQUENCE [LARGE SCALE GENOMIC DNA]</scope>
    <source>
        <strain evidence="2">JCM15298</strain>
    </source>
</reference>
<evidence type="ECO:0000313" key="2">
    <source>
        <dbReference type="Proteomes" id="UP000069443"/>
    </source>
</evidence>
<evidence type="ECO:0008006" key="3">
    <source>
        <dbReference type="Google" id="ProtNLM"/>
    </source>
</evidence>
<dbReference type="AlphaFoldDB" id="A0A124E2A1"/>
<accession>A0A124E2A1</accession>
<gene>
    <name evidence="1" type="ORF">RMCC_3134</name>
</gene>
<sequence length="201" mass="22414">MTSYGKRIATVWQTIETIGAGTVKPRRLILWLDEAAAIADLPPALKRLQARGLEVRRCADYGPHKKYFPYVNEILPDEPDRTLVTADDDVYYPVNWLSELLAAHSSKQVTAFRARIRTEGPYRDWPMCSTTEPADTVFATGTSGVAYAPEVLHTLRVRGDEFTTVCPRADDFWLHYAAIRSGAKRLFTDEGVEVVGASLPG</sequence>
<proteinExistence type="predicted"/>